<evidence type="ECO:0008006" key="3">
    <source>
        <dbReference type="Google" id="ProtNLM"/>
    </source>
</evidence>
<organism evidence="1 2">
    <name type="scientific">Lophium mytilinum</name>
    <dbReference type="NCBI Taxonomy" id="390894"/>
    <lineage>
        <taxon>Eukaryota</taxon>
        <taxon>Fungi</taxon>
        <taxon>Dikarya</taxon>
        <taxon>Ascomycota</taxon>
        <taxon>Pezizomycotina</taxon>
        <taxon>Dothideomycetes</taxon>
        <taxon>Pleosporomycetidae</taxon>
        <taxon>Mytilinidiales</taxon>
        <taxon>Mytilinidiaceae</taxon>
        <taxon>Lophium</taxon>
    </lineage>
</organism>
<evidence type="ECO:0000313" key="2">
    <source>
        <dbReference type="Proteomes" id="UP000799750"/>
    </source>
</evidence>
<dbReference type="PANTHER" id="PTHR48036">
    <property type="entry name" value="SPLICING FACTOR (PAD-1), PUTATIVE (AFU_ORTHOLOGUE AFUA_1G15810)-RELATED"/>
    <property type="match status" value="1"/>
</dbReference>
<dbReference type="GO" id="GO:0006397">
    <property type="term" value="P:mRNA processing"/>
    <property type="evidence" value="ECO:0007669"/>
    <property type="project" value="InterPro"/>
</dbReference>
<reference evidence="1" key="1">
    <citation type="journal article" date="2020" name="Stud. Mycol.">
        <title>101 Dothideomycetes genomes: a test case for predicting lifestyles and emergence of pathogens.</title>
        <authorList>
            <person name="Haridas S."/>
            <person name="Albert R."/>
            <person name="Binder M."/>
            <person name="Bloem J."/>
            <person name="Labutti K."/>
            <person name="Salamov A."/>
            <person name="Andreopoulos B."/>
            <person name="Baker S."/>
            <person name="Barry K."/>
            <person name="Bills G."/>
            <person name="Bluhm B."/>
            <person name="Cannon C."/>
            <person name="Castanera R."/>
            <person name="Culley D."/>
            <person name="Daum C."/>
            <person name="Ezra D."/>
            <person name="Gonzalez J."/>
            <person name="Henrissat B."/>
            <person name="Kuo A."/>
            <person name="Liang C."/>
            <person name="Lipzen A."/>
            <person name="Lutzoni F."/>
            <person name="Magnuson J."/>
            <person name="Mondo S."/>
            <person name="Nolan M."/>
            <person name="Ohm R."/>
            <person name="Pangilinan J."/>
            <person name="Park H.-J."/>
            <person name="Ramirez L."/>
            <person name="Alfaro M."/>
            <person name="Sun H."/>
            <person name="Tritt A."/>
            <person name="Yoshinaga Y."/>
            <person name="Zwiers L.-H."/>
            <person name="Turgeon B."/>
            <person name="Goodwin S."/>
            <person name="Spatafora J."/>
            <person name="Crous P."/>
            <person name="Grigoriev I."/>
        </authorList>
    </citation>
    <scope>NUCLEOTIDE SEQUENCE</scope>
    <source>
        <strain evidence="1">CBS 269.34</strain>
    </source>
</reference>
<dbReference type="Gene3D" id="3.30.70.330">
    <property type="match status" value="1"/>
</dbReference>
<name>A0A6A6REY2_9PEZI</name>
<dbReference type="InterPro" id="IPR012677">
    <property type="entry name" value="Nucleotide-bd_a/b_plait_sf"/>
</dbReference>
<protein>
    <recommendedName>
        <fullName evidence="3">NAD(P)-binding protein</fullName>
    </recommendedName>
</protein>
<dbReference type="GO" id="GO:0005634">
    <property type="term" value="C:nucleus"/>
    <property type="evidence" value="ECO:0007669"/>
    <property type="project" value="InterPro"/>
</dbReference>
<dbReference type="AlphaFoldDB" id="A0A6A6REY2"/>
<sequence length="125" mass="13684">MASQCLVIKEMYNQTELEKEGPNWKRELIDEIGEECREMYGDVAHVGVDPVSSPGDVYIKFIDTAAGTRGFDPHLVDKIVVVTGEARGLGFNMAQAMAEVGAKGIAVIDQKRAIGVPRKARLEHV</sequence>
<evidence type="ECO:0000313" key="1">
    <source>
        <dbReference type="EMBL" id="KAF2502017.1"/>
    </source>
</evidence>
<dbReference type="InterPro" id="IPR006509">
    <property type="entry name" value="RBM39_SF"/>
</dbReference>
<dbReference type="SUPFAM" id="SSF51735">
    <property type="entry name" value="NAD(P)-binding Rossmann-fold domains"/>
    <property type="match status" value="1"/>
</dbReference>
<dbReference type="InterPro" id="IPR036291">
    <property type="entry name" value="NAD(P)-bd_dom_sf"/>
</dbReference>
<dbReference type="Proteomes" id="UP000799750">
    <property type="component" value="Unassembled WGS sequence"/>
</dbReference>
<accession>A0A6A6REY2</accession>
<dbReference type="Gene3D" id="3.40.50.720">
    <property type="entry name" value="NAD(P)-binding Rossmann-like Domain"/>
    <property type="match status" value="1"/>
</dbReference>
<proteinExistence type="predicted"/>
<dbReference type="EMBL" id="MU004181">
    <property type="protein sequence ID" value="KAF2502017.1"/>
    <property type="molecule type" value="Genomic_DNA"/>
</dbReference>
<keyword evidence="2" id="KW-1185">Reference proteome</keyword>
<gene>
    <name evidence="1" type="ORF">BU16DRAFT_555</name>
</gene>
<dbReference type="OrthoDB" id="5411533at2759"/>
<dbReference type="GO" id="GO:0003723">
    <property type="term" value="F:RNA binding"/>
    <property type="evidence" value="ECO:0007669"/>
    <property type="project" value="InterPro"/>
</dbReference>